<evidence type="ECO:0000256" key="9">
    <source>
        <dbReference type="ARBA" id="ARBA00022960"/>
    </source>
</evidence>
<dbReference type="SUPFAM" id="SSF56519">
    <property type="entry name" value="Penicillin binding protein dimerisation domain"/>
    <property type="match status" value="1"/>
</dbReference>
<keyword evidence="3" id="KW-1003">Cell membrane</keyword>
<evidence type="ECO:0000256" key="13">
    <source>
        <dbReference type="ARBA" id="ARBA00023316"/>
    </source>
</evidence>
<dbReference type="GO" id="GO:0006508">
    <property type="term" value="P:proteolysis"/>
    <property type="evidence" value="ECO:0007669"/>
    <property type="project" value="UniProtKB-KW"/>
</dbReference>
<keyword evidence="7 14" id="KW-0812">Transmembrane</keyword>
<dbReference type="InterPro" id="IPR005311">
    <property type="entry name" value="PBP_dimer"/>
</dbReference>
<evidence type="ECO:0000256" key="10">
    <source>
        <dbReference type="ARBA" id="ARBA00022984"/>
    </source>
</evidence>
<dbReference type="GO" id="GO:0071972">
    <property type="term" value="F:peptidoglycan L,D-transpeptidase activity"/>
    <property type="evidence" value="ECO:0007669"/>
    <property type="project" value="TreeGrafter"/>
</dbReference>
<protein>
    <submittedName>
        <fullName evidence="17">Peptidoglycan glycosyltransferase</fullName>
    </submittedName>
</protein>
<dbReference type="Gene3D" id="3.90.1310.10">
    <property type="entry name" value="Penicillin-binding protein 2a (Domain 2)"/>
    <property type="match status" value="1"/>
</dbReference>
<dbReference type="GO" id="GO:0071555">
    <property type="term" value="P:cell wall organization"/>
    <property type="evidence" value="ECO:0007669"/>
    <property type="project" value="UniProtKB-KW"/>
</dbReference>
<dbReference type="InterPro" id="IPR050515">
    <property type="entry name" value="Beta-lactam/transpept"/>
</dbReference>
<sequence length="638" mass="69708">MVERDTDRYRSLTRRALMLGGIQAGLISTLVGRMYYLQVLQSDRYTMLAEENRINMRLLTPSRGQILDRFGVPLAVNQQNFRVVIVSEQARKIDRMLNLISEIVPLTDTDYRRITREIQRKRAFVPVTVKENLTWEQVTMIEVNAPDLPGVSIDVGELRNYPYEAATAHLLGYVGVVSESELNGDPVLTLPGFRIGKAGVEKFHDASLRGVAGTSQLEVNSVGRVIRELSRDEGQPGRDITMTIDIGLQQYTQDRLNAEKSAAAVVMDVHTGGIYSMASHPSYDANLFTTGINAETWEELLSDPTTPLSNKAVAGQYAPGSTFKMMVALAALDSGIVGPRHSVFCPGHMDLGDHRFHCWKKGGHGTVDFVGALKHSCDTFFYDLAKRIGIDRIHDMAKRFGLGQRLQLDLPGERPGLIPSRDWKQANLGKSWTQGESLIAAIGQGYVLATPLQLAVMQSRLVNGGFAVKPHLTRQIERGAGEQTAWPAIGISKAHLDITLAGQNAVMNQGDGTAFKMRITEPGFEMGGKTGTSQVRRITMAERSTGVLKNDQLPWRQRDHALFVGYAPINAPRYACAVIVEHGGGGSAVAAPIARDLLLEVQRRDSARGSAQVSRAEPVVEPAAAIAVNRGAARKVGG</sequence>
<feature type="domain" description="Penicillin-binding protein transpeptidase" evidence="15">
    <location>
        <begin position="263"/>
        <end position="598"/>
    </location>
</feature>
<dbReference type="PANTHER" id="PTHR30627:SF2">
    <property type="entry name" value="PEPTIDOGLYCAN D,D-TRANSPEPTIDASE MRDA"/>
    <property type="match status" value="1"/>
</dbReference>
<dbReference type="InterPro" id="IPR001460">
    <property type="entry name" value="PCN-bd_Tpept"/>
</dbReference>
<evidence type="ECO:0000256" key="11">
    <source>
        <dbReference type="ARBA" id="ARBA00022989"/>
    </source>
</evidence>
<feature type="domain" description="Penicillin-binding protein dimerisation" evidence="16">
    <location>
        <begin position="60"/>
        <end position="229"/>
    </location>
</feature>
<evidence type="ECO:0000259" key="16">
    <source>
        <dbReference type="Pfam" id="PF03717"/>
    </source>
</evidence>
<dbReference type="PANTHER" id="PTHR30627">
    <property type="entry name" value="PEPTIDOGLYCAN D,D-TRANSPEPTIDASE"/>
    <property type="match status" value="1"/>
</dbReference>
<evidence type="ECO:0000256" key="6">
    <source>
        <dbReference type="ARBA" id="ARBA00022670"/>
    </source>
</evidence>
<dbReference type="Gene3D" id="3.30.1390.30">
    <property type="entry name" value="Penicillin-binding protein 2a, domain 3"/>
    <property type="match status" value="1"/>
</dbReference>
<evidence type="ECO:0000256" key="2">
    <source>
        <dbReference type="ARBA" id="ARBA00004236"/>
    </source>
</evidence>
<dbReference type="InterPro" id="IPR036138">
    <property type="entry name" value="PBP_dimer_sf"/>
</dbReference>
<accession>A0A512DM75</accession>
<keyword evidence="13" id="KW-0961">Cell wall biogenesis/degradation</keyword>
<dbReference type="InterPro" id="IPR017790">
    <property type="entry name" value="Penicillin-binding_protein_2"/>
</dbReference>
<dbReference type="Pfam" id="PF03717">
    <property type="entry name" value="PBP_dimer"/>
    <property type="match status" value="1"/>
</dbReference>
<dbReference type="GO" id="GO:0008360">
    <property type="term" value="P:regulation of cell shape"/>
    <property type="evidence" value="ECO:0007669"/>
    <property type="project" value="UniProtKB-KW"/>
</dbReference>
<dbReference type="GO" id="GO:0009252">
    <property type="term" value="P:peptidoglycan biosynthetic process"/>
    <property type="evidence" value="ECO:0007669"/>
    <property type="project" value="UniProtKB-KW"/>
</dbReference>
<gene>
    <name evidence="17" type="ORF">SAE02_17300</name>
</gene>
<evidence type="ECO:0000256" key="14">
    <source>
        <dbReference type="SAM" id="Phobius"/>
    </source>
</evidence>
<comment type="subcellular location">
    <subcellularLocation>
        <location evidence="2">Cell membrane</location>
    </subcellularLocation>
    <subcellularLocation>
        <location evidence="1">Membrane</location>
        <topology evidence="1">Single-pass membrane protein</topology>
    </subcellularLocation>
</comment>
<keyword evidence="6" id="KW-0645">Protease</keyword>
<dbReference type="EMBL" id="BJYZ01000006">
    <property type="protein sequence ID" value="GEO37582.1"/>
    <property type="molecule type" value="Genomic_DNA"/>
</dbReference>
<dbReference type="NCBIfam" id="TIGR03423">
    <property type="entry name" value="pbp2_mrdA"/>
    <property type="match status" value="1"/>
</dbReference>
<dbReference type="InterPro" id="IPR012338">
    <property type="entry name" value="Beta-lactam/transpept-like"/>
</dbReference>
<dbReference type="Gene3D" id="3.40.710.10">
    <property type="entry name" value="DD-peptidase/beta-lactamase superfamily"/>
    <property type="match status" value="1"/>
</dbReference>
<keyword evidence="10" id="KW-0573">Peptidoglycan synthesis</keyword>
<evidence type="ECO:0000256" key="7">
    <source>
        <dbReference type="ARBA" id="ARBA00022692"/>
    </source>
</evidence>
<keyword evidence="8" id="KW-0378">Hydrolase</keyword>
<dbReference type="SUPFAM" id="SSF56601">
    <property type="entry name" value="beta-lactamase/transpeptidase-like"/>
    <property type="match status" value="1"/>
</dbReference>
<evidence type="ECO:0000256" key="3">
    <source>
        <dbReference type="ARBA" id="ARBA00022475"/>
    </source>
</evidence>
<evidence type="ECO:0000256" key="12">
    <source>
        <dbReference type="ARBA" id="ARBA00023136"/>
    </source>
</evidence>
<keyword evidence="12 14" id="KW-0472">Membrane</keyword>
<dbReference type="Pfam" id="PF00905">
    <property type="entry name" value="Transpeptidase"/>
    <property type="match status" value="1"/>
</dbReference>
<keyword evidence="5" id="KW-0121">Carboxypeptidase</keyword>
<keyword evidence="4" id="KW-0997">Cell inner membrane</keyword>
<evidence type="ECO:0000313" key="18">
    <source>
        <dbReference type="Proteomes" id="UP000321523"/>
    </source>
</evidence>
<keyword evidence="11 14" id="KW-1133">Transmembrane helix</keyword>
<comment type="caution">
    <text evidence="17">The sequence shown here is derived from an EMBL/GenBank/DDBJ whole genome shotgun (WGS) entry which is preliminary data.</text>
</comment>
<keyword evidence="9" id="KW-0133">Cell shape</keyword>
<evidence type="ECO:0000259" key="15">
    <source>
        <dbReference type="Pfam" id="PF00905"/>
    </source>
</evidence>
<evidence type="ECO:0000256" key="4">
    <source>
        <dbReference type="ARBA" id="ARBA00022519"/>
    </source>
</evidence>
<proteinExistence type="predicted"/>
<evidence type="ECO:0000256" key="5">
    <source>
        <dbReference type="ARBA" id="ARBA00022645"/>
    </source>
</evidence>
<dbReference type="AlphaFoldDB" id="A0A512DM75"/>
<dbReference type="GO" id="GO:0016740">
    <property type="term" value="F:transferase activity"/>
    <property type="evidence" value="ECO:0007669"/>
    <property type="project" value="UniProtKB-KW"/>
</dbReference>
<keyword evidence="18" id="KW-1185">Reference proteome</keyword>
<name>A0A512DM75_9PROT</name>
<organism evidence="17 18">
    <name type="scientific">Skermanella aerolata</name>
    <dbReference type="NCBI Taxonomy" id="393310"/>
    <lineage>
        <taxon>Bacteria</taxon>
        <taxon>Pseudomonadati</taxon>
        <taxon>Pseudomonadota</taxon>
        <taxon>Alphaproteobacteria</taxon>
        <taxon>Rhodospirillales</taxon>
        <taxon>Azospirillaceae</taxon>
        <taxon>Skermanella</taxon>
    </lineage>
</organism>
<evidence type="ECO:0000256" key="8">
    <source>
        <dbReference type="ARBA" id="ARBA00022801"/>
    </source>
</evidence>
<reference evidence="17 18" key="1">
    <citation type="submission" date="2019-07" db="EMBL/GenBank/DDBJ databases">
        <title>Whole genome shotgun sequence of Skermanella aerolata NBRC 106429.</title>
        <authorList>
            <person name="Hosoyama A."/>
            <person name="Uohara A."/>
            <person name="Ohji S."/>
            <person name="Ichikawa N."/>
        </authorList>
    </citation>
    <scope>NUCLEOTIDE SEQUENCE [LARGE SCALE GENOMIC DNA]</scope>
    <source>
        <strain evidence="17 18">NBRC 106429</strain>
    </source>
</reference>
<dbReference type="GO" id="GO:0008658">
    <property type="term" value="F:penicillin binding"/>
    <property type="evidence" value="ECO:0007669"/>
    <property type="project" value="InterPro"/>
</dbReference>
<dbReference type="GO" id="GO:0009002">
    <property type="term" value="F:serine-type D-Ala-D-Ala carboxypeptidase activity"/>
    <property type="evidence" value="ECO:0007669"/>
    <property type="project" value="InterPro"/>
</dbReference>
<feature type="transmembrane region" description="Helical" evidence="14">
    <location>
        <begin position="16"/>
        <end position="36"/>
    </location>
</feature>
<keyword evidence="17" id="KW-0808">Transferase</keyword>
<dbReference type="RefSeq" id="WP_044427366.1">
    <property type="nucleotide sequence ID" value="NZ_BJYZ01000006.1"/>
</dbReference>
<dbReference type="Proteomes" id="UP000321523">
    <property type="component" value="Unassembled WGS sequence"/>
</dbReference>
<evidence type="ECO:0000256" key="1">
    <source>
        <dbReference type="ARBA" id="ARBA00004167"/>
    </source>
</evidence>
<evidence type="ECO:0000313" key="17">
    <source>
        <dbReference type="EMBL" id="GEO37582.1"/>
    </source>
</evidence>
<dbReference type="GO" id="GO:0005886">
    <property type="term" value="C:plasma membrane"/>
    <property type="evidence" value="ECO:0007669"/>
    <property type="project" value="UniProtKB-SubCell"/>
</dbReference>